<dbReference type="RefSeq" id="WP_066622543.1">
    <property type="nucleotide sequence ID" value="NZ_JBHSYQ010000003.1"/>
</dbReference>
<feature type="transmembrane region" description="Helical" evidence="3">
    <location>
        <begin position="21"/>
        <end position="47"/>
    </location>
</feature>
<evidence type="ECO:0000313" key="4">
    <source>
        <dbReference type="EMBL" id="MFC6996551.1"/>
    </source>
</evidence>
<feature type="transmembrane region" description="Helical" evidence="3">
    <location>
        <begin position="59"/>
        <end position="78"/>
    </location>
</feature>
<gene>
    <name evidence="4" type="ORF">ACFQHR_02890</name>
</gene>
<organism evidence="4 5">
    <name type="scientific">Rufibacter roseus</name>
    <dbReference type="NCBI Taxonomy" id="1567108"/>
    <lineage>
        <taxon>Bacteria</taxon>
        <taxon>Pseudomonadati</taxon>
        <taxon>Bacteroidota</taxon>
        <taxon>Cytophagia</taxon>
        <taxon>Cytophagales</taxon>
        <taxon>Hymenobacteraceae</taxon>
        <taxon>Rufibacter</taxon>
    </lineage>
</organism>
<dbReference type="Pfam" id="PF13779">
    <property type="entry name" value="DUF4175"/>
    <property type="match status" value="1"/>
</dbReference>
<protein>
    <submittedName>
        <fullName evidence="4">DUF4175 family protein</fullName>
    </submittedName>
</protein>
<feature type="compositionally biased region" description="Low complexity" evidence="2">
    <location>
        <begin position="760"/>
        <end position="785"/>
    </location>
</feature>
<dbReference type="Proteomes" id="UP001596405">
    <property type="component" value="Unassembled WGS sequence"/>
</dbReference>
<keyword evidence="3" id="KW-0812">Transmembrane</keyword>
<feature type="coiled-coil region" evidence="1">
    <location>
        <begin position="499"/>
        <end position="610"/>
    </location>
</feature>
<comment type="caution">
    <text evidence="4">The sequence shown here is derived from an EMBL/GenBank/DDBJ whole genome shotgun (WGS) entry which is preliminary data.</text>
</comment>
<feature type="region of interest" description="Disordered" evidence="2">
    <location>
        <begin position="921"/>
        <end position="967"/>
    </location>
</feature>
<dbReference type="InterPro" id="IPR012683">
    <property type="entry name" value="CHP02302_TM"/>
</dbReference>
<feature type="compositionally biased region" description="Low complexity" evidence="2">
    <location>
        <begin position="939"/>
        <end position="961"/>
    </location>
</feature>
<reference evidence="5" key="1">
    <citation type="journal article" date="2019" name="Int. J. Syst. Evol. Microbiol.">
        <title>The Global Catalogue of Microorganisms (GCM) 10K type strain sequencing project: providing services to taxonomists for standard genome sequencing and annotation.</title>
        <authorList>
            <consortium name="The Broad Institute Genomics Platform"/>
            <consortium name="The Broad Institute Genome Sequencing Center for Infectious Disease"/>
            <person name="Wu L."/>
            <person name="Ma J."/>
        </authorList>
    </citation>
    <scope>NUCLEOTIDE SEQUENCE [LARGE SCALE GENOMIC DNA]</scope>
    <source>
        <strain evidence="5">CGMCC 4.7393</strain>
    </source>
</reference>
<sequence>MRAAGSLQTVLQQLQAFKRKFYLNLLFKGTLLATGLLLSSFLLMTLLEYFFYFQPEVRAFLLFSFLGLSAFAVIRWLWTPLMALANLKKLLSDEQAAQQVSHYFPEIQDRLLNLLQLRNAAQENDLIAASVEQRSEELSGYQFPERIKITQNNKSYFKYLALPLVLVLVLAFIYPALFVQGTRRIIDFKTHYAPEAPFQFVVQNKSLRAFKGENFKLEVAIEGRSIPEEVAVVINGREIPLRKGKGQTYVHEFQQVQESVDFQFTGAGFYSKPNTLTVVPRPVLRQLKAELNYPKYLRKPNEILDNTGDLTIPEGTKVTWRFAADDADSIWLQFQEPAQKLKAQAQGEEFVLNKTFMQSQRFSMHLRNRYSENKEKISHQVTVIPDRHPEITLEQFRDSVLYSYLVVGGTISDDYGFSRLALHYRVVKDNQPAPSFKAMAMPYNPTIPTQSYFYQFNLKPLQLKQGEKLEYFVQVTDNDQVPQPKSARTSTFTFKFPDLNEAQKSIEESSQQVESQLKSSLSKAEELQKSLEQNEEKTKVKKELSWQDKKALQELAEKKKALQEELNTLQKMNEQLNQQQERFSPQNEKLAEKRDQLKKLMDELLDDETKKLYEELEKLLQQKQPDPAKIQPLLDKLNQQEDNLQKELDRLLELFKQLEVEQKLENAMQKLDELAKKQEDLAQKTEGQKQPDKNLQQNLQEEQKKLQEEFKKTQEQLNEAEKMNEQLEHPESLPDTDQMEEQIEQDQQDAQENLDKGKNQKASQSQKSAAQKMKQMSEQMQSMSMESDMQQMQENLDHLRDILENLVTLSFDQEKLMKDFRNVHQSDPRFIALAQQQLKLSDDAKIIEDSLLSLAKRVAQIQSFVTREVGAMEEEMKRSSESIKDRNLGKTGTHQQLAMTSMNNLALMLSDVQQQMQAAMMAAQQSGPGKKKGKGKGKGQSPGALGQMQQQLNEQIQQLKQSGQSGKALSESLARLAAQQEMLRNAMKELAPPSTQPGGKEGGENLSNLRKLMEQTETDLVNKRLTEQTIMRQKEILTRLLQAEKAANERDLDEKREANTAKELPARIPPSLQKYQAQQKQQTETLRQNLPALTPYYKKQVDAYFKKIGY</sequence>
<keyword evidence="1" id="KW-0175">Coiled coil</keyword>
<feature type="compositionally biased region" description="Basic and acidic residues" evidence="2">
    <location>
        <begin position="723"/>
        <end position="732"/>
    </location>
</feature>
<name>A0ABW2DJX2_9BACT</name>
<feature type="region of interest" description="Disordered" evidence="2">
    <location>
        <begin position="723"/>
        <end position="785"/>
    </location>
</feature>
<keyword evidence="5" id="KW-1185">Reference proteome</keyword>
<evidence type="ECO:0000256" key="3">
    <source>
        <dbReference type="SAM" id="Phobius"/>
    </source>
</evidence>
<keyword evidence="3" id="KW-1133">Transmembrane helix</keyword>
<accession>A0ABW2DJX2</accession>
<evidence type="ECO:0000256" key="1">
    <source>
        <dbReference type="SAM" id="Coils"/>
    </source>
</evidence>
<keyword evidence="3" id="KW-0472">Membrane</keyword>
<feature type="transmembrane region" description="Helical" evidence="3">
    <location>
        <begin position="156"/>
        <end position="177"/>
    </location>
</feature>
<dbReference type="EMBL" id="JBHSYQ010000003">
    <property type="protein sequence ID" value="MFC6996551.1"/>
    <property type="molecule type" value="Genomic_DNA"/>
</dbReference>
<evidence type="ECO:0000256" key="2">
    <source>
        <dbReference type="SAM" id="MobiDB-lite"/>
    </source>
</evidence>
<evidence type="ECO:0000313" key="5">
    <source>
        <dbReference type="Proteomes" id="UP001596405"/>
    </source>
</evidence>
<proteinExistence type="predicted"/>
<feature type="compositionally biased region" description="Acidic residues" evidence="2">
    <location>
        <begin position="737"/>
        <end position="749"/>
    </location>
</feature>